<keyword evidence="5" id="KW-0539">Nucleus</keyword>
<evidence type="ECO:0000256" key="5">
    <source>
        <dbReference type="ARBA" id="ARBA00023242"/>
    </source>
</evidence>
<dbReference type="GO" id="GO:0005634">
    <property type="term" value="C:nucleus"/>
    <property type="evidence" value="ECO:0007669"/>
    <property type="project" value="UniProtKB-SubCell"/>
</dbReference>
<evidence type="ECO:0000259" key="8">
    <source>
        <dbReference type="PROSITE" id="PS50016"/>
    </source>
</evidence>
<evidence type="ECO:0000313" key="10">
    <source>
        <dbReference type="Proteomes" id="UP000800092"/>
    </source>
</evidence>
<dbReference type="PROSITE" id="PS01359">
    <property type="entry name" value="ZF_PHD_1"/>
    <property type="match status" value="1"/>
</dbReference>
<dbReference type="GO" id="GO:0003677">
    <property type="term" value="F:DNA binding"/>
    <property type="evidence" value="ECO:0007669"/>
    <property type="project" value="TreeGrafter"/>
</dbReference>
<keyword evidence="3 6" id="KW-0863">Zinc-finger</keyword>
<dbReference type="InterPro" id="IPR001965">
    <property type="entry name" value="Znf_PHD"/>
</dbReference>
<proteinExistence type="predicted"/>
<dbReference type="PANTHER" id="PTHR12628">
    <property type="entry name" value="POLYCOMB-LIKE TRANSCRIPTION FACTOR"/>
    <property type="match status" value="1"/>
</dbReference>
<evidence type="ECO:0000256" key="1">
    <source>
        <dbReference type="ARBA" id="ARBA00004123"/>
    </source>
</evidence>
<feature type="compositionally biased region" description="Polar residues" evidence="7">
    <location>
        <begin position="172"/>
        <end position="190"/>
    </location>
</feature>
<keyword evidence="2" id="KW-0479">Metal-binding</keyword>
<sequence>MPYQHVWPSRVPPREGVAVPTSRASPQPPPQSKRANHGTSPPPAHIQNAIDNWMDKVIKQALKQVPRDPPQPESSEEDEDEPIYRWIEGPAQKEKPVPHETGLQLSASTEEIVKRVGKNPPALDWAREAVLRDMVTTQKVPSILPPVRGSTRGGRGGSRGGKVSSIRAPLNGETNGSTTSMPNPGPTQVNGLSRGRGSGRGRGRGGGRPRKRRRAGSDDSEGSDISASYTPLTTITKSGRNVQKPTQFSPPRPSSPPSGAKRKRGGRRVLESSVCKTCRRGYSPDKNMIVFCDGCNTPYHQYCHNPPIPSEVVAIVDKEWFCVACMRSKESSPTKDQDAFVSEVEEHPHAESPTVPKLVSGQTLSYEEKSAYFSSLPNSTLVSFLLLACDRHPDLPVFDLREQTSVPKGVVQTQSLIQSTQPEEPAPQPKGNTIAPNLPSVTEQSKRTVAGLPHPVQITDTTKIQYMPPNKSKRKDVADTQAGAEVDELSDNGYESDPPAHFPKPGNGLQLPPIDNLEMVLDDNFEVFSHIYLKKSGT</sequence>
<evidence type="ECO:0000256" key="7">
    <source>
        <dbReference type="SAM" id="MobiDB-lite"/>
    </source>
</evidence>
<evidence type="ECO:0000256" key="6">
    <source>
        <dbReference type="PROSITE-ProRule" id="PRU00146"/>
    </source>
</evidence>
<dbReference type="InterPro" id="IPR013083">
    <property type="entry name" value="Znf_RING/FYVE/PHD"/>
</dbReference>
<dbReference type="Proteomes" id="UP000800092">
    <property type="component" value="Unassembled WGS sequence"/>
</dbReference>
<dbReference type="InterPro" id="IPR019787">
    <property type="entry name" value="Znf_PHD-finger"/>
</dbReference>
<feature type="compositionally biased region" description="Gly residues" evidence="7">
    <location>
        <begin position="151"/>
        <end position="160"/>
    </location>
</feature>
<feature type="domain" description="PHD-type" evidence="8">
    <location>
        <begin position="272"/>
        <end position="328"/>
    </location>
</feature>
<comment type="subcellular location">
    <subcellularLocation>
        <location evidence="1">Nucleus</location>
    </subcellularLocation>
</comment>
<feature type="compositionally biased region" description="Polar residues" evidence="7">
    <location>
        <begin position="223"/>
        <end position="247"/>
    </location>
</feature>
<dbReference type="GO" id="GO:0008270">
    <property type="term" value="F:zinc ion binding"/>
    <property type="evidence" value="ECO:0007669"/>
    <property type="project" value="UniProtKB-KW"/>
</dbReference>
<gene>
    <name evidence="9" type="ORF">EV356DRAFT_531374</name>
</gene>
<dbReference type="Pfam" id="PF00628">
    <property type="entry name" value="PHD"/>
    <property type="match status" value="1"/>
</dbReference>
<dbReference type="PANTHER" id="PTHR12628:SF10">
    <property type="entry name" value="HOMEOBOX DOMAIN-CONTAINING PROTEIN"/>
    <property type="match status" value="1"/>
</dbReference>
<dbReference type="InterPro" id="IPR019786">
    <property type="entry name" value="Zinc_finger_PHD-type_CS"/>
</dbReference>
<dbReference type="CDD" id="cd15502">
    <property type="entry name" value="PHD_Phf1p_Phf2p_like"/>
    <property type="match status" value="1"/>
</dbReference>
<feature type="region of interest" description="Disordered" evidence="7">
    <location>
        <begin position="1"/>
        <end position="105"/>
    </location>
</feature>
<organism evidence="9 10">
    <name type="scientific">Viridothelium virens</name>
    <name type="common">Speckled blister lichen</name>
    <name type="synonym">Trypethelium virens</name>
    <dbReference type="NCBI Taxonomy" id="1048519"/>
    <lineage>
        <taxon>Eukaryota</taxon>
        <taxon>Fungi</taxon>
        <taxon>Dikarya</taxon>
        <taxon>Ascomycota</taxon>
        <taxon>Pezizomycotina</taxon>
        <taxon>Dothideomycetes</taxon>
        <taxon>Dothideomycetes incertae sedis</taxon>
        <taxon>Trypetheliales</taxon>
        <taxon>Trypetheliaceae</taxon>
        <taxon>Viridothelium</taxon>
    </lineage>
</organism>
<dbReference type="InterPro" id="IPR011011">
    <property type="entry name" value="Znf_FYVE_PHD"/>
</dbReference>
<dbReference type="GO" id="GO:0003682">
    <property type="term" value="F:chromatin binding"/>
    <property type="evidence" value="ECO:0007669"/>
    <property type="project" value="TreeGrafter"/>
</dbReference>
<feature type="region of interest" description="Disordered" evidence="7">
    <location>
        <begin position="414"/>
        <end position="438"/>
    </location>
</feature>
<dbReference type="GO" id="GO:0045814">
    <property type="term" value="P:negative regulation of gene expression, epigenetic"/>
    <property type="evidence" value="ECO:0007669"/>
    <property type="project" value="TreeGrafter"/>
</dbReference>
<evidence type="ECO:0000256" key="2">
    <source>
        <dbReference type="ARBA" id="ARBA00022723"/>
    </source>
</evidence>
<evidence type="ECO:0000256" key="3">
    <source>
        <dbReference type="ARBA" id="ARBA00022771"/>
    </source>
</evidence>
<dbReference type="SUPFAM" id="SSF57903">
    <property type="entry name" value="FYVE/PHD zinc finger"/>
    <property type="match status" value="1"/>
</dbReference>
<protein>
    <recommendedName>
        <fullName evidence="8">PHD-type domain-containing protein</fullName>
    </recommendedName>
</protein>
<accession>A0A6A6HF83</accession>
<name>A0A6A6HF83_VIRVR</name>
<feature type="region of interest" description="Disordered" evidence="7">
    <location>
        <begin position="136"/>
        <end position="270"/>
    </location>
</feature>
<keyword evidence="4" id="KW-0862">Zinc</keyword>
<feature type="compositionally biased region" description="Basic residues" evidence="7">
    <location>
        <begin position="197"/>
        <end position="214"/>
    </location>
</feature>
<keyword evidence="10" id="KW-1185">Reference proteome</keyword>
<dbReference type="SMART" id="SM00249">
    <property type="entry name" value="PHD"/>
    <property type="match status" value="1"/>
</dbReference>
<dbReference type="PROSITE" id="PS50016">
    <property type="entry name" value="ZF_PHD_2"/>
    <property type="match status" value="1"/>
</dbReference>
<dbReference type="OrthoDB" id="5863171at2759"/>
<dbReference type="EMBL" id="ML991787">
    <property type="protein sequence ID" value="KAF2236130.1"/>
    <property type="molecule type" value="Genomic_DNA"/>
</dbReference>
<evidence type="ECO:0000256" key="4">
    <source>
        <dbReference type="ARBA" id="ARBA00022833"/>
    </source>
</evidence>
<reference evidence="9" key="1">
    <citation type="journal article" date="2020" name="Stud. Mycol.">
        <title>101 Dothideomycetes genomes: a test case for predicting lifestyles and emergence of pathogens.</title>
        <authorList>
            <person name="Haridas S."/>
            <person name="Albert R."/>
            <person name="Binder M."/>
            <person name="Bloem J."/>
            <person name="Labutti K."/>
            <person name="Salamov A."/>
            <person name="Andreopoulos B."/>
            <person name="Baker S."/>
            <person name="Barry K."/>
            <person name="Bills G."/>
            <person name="Bluhm B."/>
            <person name="Cannon C."/>
            <person name="Castanera R."/>
            <person name="Culley D."/>
            <person name="Daum C."/>
            <person name="Ezra D."/>
            <person name="Gonzalez J."/>
            <person name="Henrissat B."/>
            <person name="Kuo A."/>
            <person name="Liang C."/>
            <person name="Lipzen A."/>
            <person name="Lutzoni F."/>
            <person name="Magnuson J."/>
            <person name="Mondo S."/>
            <person name="Nolan M."/>
            <person name="Ohm R."/>
            <person name="Pangilinan J."/>
            <person name="Park H.-J."/>
            <person name="Ramirez L."/>
            <person name="Alfaro M."/>
            <person name="Sun H."/>
            <person name="Tritt A."/>
            <person name="Yoshinaga Y."/>
            <person name="Zwiers L.-H."/>
            <person name="Turgeon B."/>
            <person name="Goodwin S."/>
            <person name="Spatafora J."/>
            <person name="Crous P."/>
            <person name="Grigoriev I."/>
        </authorList>
    </citation>
    <scope>NUCLEOTIDE SEQUENCE</scope>
    <source>
        <strain evidence="9">Tuck. ex Michener</strain>
    </source>
</reference>
<dbReference type="AlphaFoldDB" id="A0A6A6HF83"/>
<dbReference type="Gene3D" id="3.30.40.10">
    <property type="entry name" value="Zinc/RING finger domain, C3HC4 (zinc finger)"/>
    <property type="match status" value="1"/>
</dbReference>
<evidence type="ECO:0000313" key="9">
    <source>
        <dbReference type="EMBL" id="KAF2236130.1"/>
    </source>
</evidence>